<accession>A0A6C0JF77</accession>
<evidence type="ECO:0000313" key="7">
    <source>
        <dbReference type="EMBL" id="QHU03561.1"/>
    </source>
</evidence>
<dbReference type="Gene3D" id="2.60.120.620">
    <property type="entry name" value="q2cbj1_9rhob like domain"/>
    <property type="match status" value="1"/>
</dbReference>
<dbReference type="AlphaFoldDB" id="A0A6C0JF77"/>
<name>A0A6C0JF77_9ZZZZ</name>
<evidence type="ECO:0000259" key="6">
    <source>
        <dbReference type="PROSITE" id="PS51471"/>
    </source>
</evidence>
<dbReference type="GO" id="GO:0004656">
    <property type="term" value="F:procollagen-proline 4-dioxygenase activity"/>
    <property type="evidence" value="ECO:0007669"/>
    <property type="project" value="TreeGrafter"/>
</dbReference>
<dbReference type="Pfam" id="PF13640">
    <property type="entry name" value="2OG-FeII_Oxy_3"/>
    <property type="match status" value="1"/>
</dbReference>
<dbReference type="PANTHER" id="PTHR10869:SF246">
    <property type="entry name" value="TRANSMEMBRANE PROLYL 4-HYDROXYLASE"/>
    <property type="match status" value="1"/>
</dbReference>
<feature type="domain" description="Fe2OG dioxygenase" evidence="6">
    <location>
        <begin position="91"/>
        <end position="189"/>
    </location>
</feature>
<dbReference type="InterPro" id="IPR044862">
    <property type="entry name" value="Pro_4_hyd_alph_FE2OG_OXY"/>
</dbReference>
<dbReference type="SMART" id="SM00702">
    <property type="entry name" value="P4Hc"/>
    <property type="match status" value="1"/>
</dbReference>
<comment type="cofactor">
    <cofactor evidence="1">
        <name>L-ascorbate</name>
        <dbReference type="ChEBI" id="CHEBI:38290"/>
    </cofactor>
</comment>
<dbReference type="InterPro" id="IPR005123">
    <property type="entry name" value="Oxoglu/Fe-dep_dioxygenase_dom"/>
</dbReference>
<keyword evidence="3" id="KW-0223">Dioxygenase</keyword>
<dbReference type="EMBL" id="MN740383">
    <property type="protein sequence ID" value="QHU03561.1"/>
    <property type="molecule type" value="Genomic_DNA"/>
</dbReference>
<evidence type="ECO:0000256" key="3">
    <source>
        <dbReference type="ARBA" id="ARBA00022964"/>
    </source>
</evidence>
<dbReference type="PANTHER" id="PTHR10869">
    <property type="entry name" value="PROLYL 4-HYDROXYLASE ALPHA SUBUNIT"/>
    <property type="match status" value="1"/>
</dbReference>
<protein>
    <recommendedName>
        <fullName evidence="6">Fe2OG dioxygenase domain-containing protein</fullName>
    </recommendedName>
</protein>
<dbReference type="InterPro" id="IPR045054">
    <property type="entry name" value="P4HA-like"/>
</dbReference>
<organism evidence="7">
    <name type="scientific">viral metagenome</name>
    <dbReference type="NCBI Taxonomy" id="1070528"/>
    <lineage>
        <taxon>unclassified sequences</taxon>
        <taxon>metagenomes</taxon>
        <taxon>organismal metagenomes</taxon>
    </lineage>
</organism>
<reference evidence="7" key="1">
    <citation type="journal article" date="2020" name="Nature">
        <title>Giant virus diversity and host interactions through global metagenomics.</title>
        <authorList>
            <person name="Schulz F."/>
            <person name="Roux S."/>
            <person name="Paez-Espino D."/>
            <person name="Jungbluth S."/>
            <person name="Walsh D.A."/>
            <person name="Denef V.J."/>
            <person name="McMahon K.D."/>
            <person name="Konstantinidis K.T."/>
            <person name="Eloe-Fadrosh E.A."/>
            <person name="Kyrpides N.C."/>
            <person name="Woyke T."/>
        </authorList>
    </citation>
    <scope>NUCLEOTIDE SEQUENCE</scope>
    <source>
        <strain evidence="7">GVMAG-M-3300027206-1</strain>
    </source>
</reference>
<dbReference type="InterPro" id="IPR006620">
    <property type="entry name" value="Pro_4_hyd_alph"/>
</dbReference>
<dbReference type="SUPFAM" id="SSF51197">
    <property type="entry name" value="Clavaminate synthase-like"/>
    <property type="match status" value="1"/>
</dbReference>
<keyword evidence="2" id="KW-0479">Metal-binding</keyword>
<keyword evidence="4" id="KW-0560">Oxidoreductase</keyword>
<evidence type="ECO:0000256" key="1">
    <source>
        <dbReference type="ARBA" id="ARBA00001961"/>
    </source>
</evidence>
<dbReference type="GO" id="GO:0005783">
    <property type="term" value="C:endoplasmic reticulum"/>
    <property type="evidence" value="ECO:0007669"/>
    <property type="project" value="TreeGrafter"/>
</dbReference>
<evidence type="ECO:0000256" key="5">
    <source>
        <dbReference type="ARBA" id="ARBA00023004"/>
    </source>
</evidence>
<sequence>MILLLVIIILVWFLIPKYKKPQVIPNFISDEEIDHIKKEVESKFEVSTIDQNKTTDKTIRDSDTAWLDLEDPVVNGVVQRCASLTDRPIANCEMLQVVRYRPGGFYHPHQDAFPKGNKRMYTVILALNDDYEEGETEFPNIKNKYKLKKGDALFFHTLDNYEMISSKALHGGLPVKYGEKWICNVWVHKYPYLG</sequence>
<evidence type="ECO:0000256" key="2">
    <source>
        <dbReference type="ARBA" id="ARBA00022723"/>
    </source>
</evidence>
<keyword evidence="5" id="KW-0408">Iron</keyword>
<evidence type="ECO:0000256" key="4">
    <source>
        <dbReference type="ARBA" id="ARBA00023002"/>
    </source>
</evidence>
<dbReference type="PROSITE" id="PS51471">
    <property type="entry name" value="FE2OG_OXY"/>
    <property type="match status" value="1"/>
</dbReference>
<dbReference type="GO" id="GO:0031418">
    <property type="term" value="F:L-ascorbic acid binding"/>
    <property type="evidence" value="ECO:0007669"/>
    <property type="project" value="InterPro"/>
</dbReference>
<proteinExistence type="predicted"/>
<dbReference type="GO" id="GO:0005506">
    <property type="term" value="F:iron ion binding"/>
    <property type="evidence" value="ECO:0007669"/>
    <property type="project" value="InterPro"/>
</dbReference>